<reference evidence="7 8" key="1">
    <citation type="submission" date="2016-10" db="EMBL/GenBank/DDBJ databases">
        <title>Genome sequence of Planktotalea frisia SH6-1.</title>
        <authorList>
            <person name="Poehlein A."/>
            <person name="Bakenhus I."/>
            <person name="Voget S."/>
            <person name="Brinkhoff T."/>
            <person name="Simon M."/>
        </authorList>
    </citation>
    <scope>NUCLEOTIDE SEQUENCE [LARGE SCALE GENOMIC DNA]</scope>
    <source>
        <strain evidence="7 8">SH6-1</strain>
    </source>
</reference>
<keyword evidence="3 6" id="KW-0812">Transmembrane</keyword>
<evidence type="ECO:0000256" key="5">
    <source>
        <dbReference type="ARBA" id="ARBA00023136"/>
    </source>
</evidence>
<dbReference type="PANTHER" id="PTHR23427:SF2">
    <property type="entry name" value="SURFEIT LOCUS PROTEIN 1"/>
    <property type="match status" value="1"/>
</dbReference>
<dbReference type="AlphaFoldDB" id="A0A1L9NTW5"/>
<comment type="caution">
    <text evidence="6">Lacks conserved residue(s) required for the propagation of feature annotation.</text>
</comment>
<keyword evidence="8" id="KW-1185">Reference proteome</keyword>
<proteinExistence type="inferred from homology"/>
<sequence>MTRMRTPLLFSLLFGLTGAAILIWLGVWQMQRLEWKQGILSNIENRISAEPVALPEQPDPDADKFLPVFASGTLTDDEIHVLVSQKHVGAGYRVISVFVTNSGRRILLDRGFIKVDQKSAERPIGPTDVTGNLHWPEEKGSSIPEPDLKAEIWFARDVFAMAKHLDTEPVLIVARETSLIDDPVAPLPVDTVGIPNDHLQYALTWFSLALIWVLMTFTFVWRARGAQKGTS</sequence>
<dbReference type="Pfam" id="PF02104">
    <property type="entry name" value="SURF1"/>
    <property type="match status" value="1"/>
</dbReference>
<evidence type="ECO:0000313" key="8">
    <source>
        <dbReference type="Proteomes" id="UP000184514"/>
    </source>
</evidence>
<accession>A0A1L9NTW5</accession>
<evidence type="ECO:0000256" key="2">
    <source>
        <dbReference type="ARBA" id="ARBA00007165"/>
    </source>
</evidence>
<dbReference type="InterPro" id="IPR045214">
    <property type="entry name" value="Surf1/Surf4"/>
</dbReference>
<gene>
    <name evidence="7" type="ORF">PFRI_31270</name>
</gene>
<dbReference type="EMBL" id="MLCB01000172">
    <property type="protein sequence ID" value="OJI92642.1"/>
    <property type="molecule type" value="Genomic_DNA"/>
</dbReference>
<protein>
    <recommendedName>
        <fullName evidence="6">SURF1-like protein</fullName>
    </recommendedName>
</protein>
<dbReference type="RefSeq" id="WP_337956932.1">
    <property type="nucleotide sequence ID" value="NZ_JABBAN010000283.1"/>
</dbReference>
<comment type="subcellular location">
    <subcellularLocation>
        <location evidence="6">Cell membrane</location>
        <topology evidence="6">Multi-pass membrane protein</topology>
    </subcellularLocation>
    <subcellularLocation>
        <location evidence="1">Membrane</location>
    </subcellularLocation>
</comment>
<evidence type="ECO:0000256" key="1">
    <source>
        <dbReference type="ARBA" id="ARBA00004370"/>
    </source>
</evidence>
<dbReference type="PANTHER" id="PTHR23427">
    <property type="entry name" value="SURFEIT LOCUS PROTEIN"/>
    <property type="match status" value="1"/>
</dbReference>
<feature type="transmembrane region" description="Helical" evidence="6">
    <location>
        <begin position="202"/>
        <end position="221"/>
    </location>
</feature>
<organism evidence="7 8">
    <name type="scientific">Planktotalea frisia</name>
    <dbReference type="NCBI Taxonomy" id="696762"/>
    <lineage>
        <taxon>Bacteria</taxon>
        <taxon>Pseudomonadati</taxon>
        <taxon>Pseudomonadota</taxon>
        <taxon>Alphaproteobacteria</taxon>
        <taxon>Rhodobacterales</taxon>
        <taxon>Paracoccaceae</taxon>
        <taxon>Planktotalea</taxon>
    </lineage>
</organism>
<evidence type="ECO:0000313" key="7">
    <source>
        <dbReference type="EMBL" id="OJI92642.1"/>
    </source>
</evidence>
<dbReference type="CDD" id="cd06662">
    <property type="entry name" value="SURF1"/>
    <property type="match status" value="1"/>
</dbReference>
<dbReference type="STRING" id="696762.PFRI_31270"/>
<keyword evidence="6" id="KW-1003">Cell membrane</keyword>
<evidence type="ECO:0000256" key="4">
    <source>
        <dbReference type="ARBA" id="ARBA00022989"/>
    </source>
</evidence>
<dbReference type="PROSITE" id="PS50895">
    <property type="entry name" value="SURF1"/>
    <property type="match status" value="1"/>
</dbReference>
<evidence type="ECO:0000256" key="3">
    <source>
        <dbReference type="ARBA" id="ARBA00022692"/>
    </source>
</evidence>
<dbReference type="Proteomes" id="UP000184514">
    <property type="component" value="Unassembled WGS sequence"/>
</dbReference>
<keyword evidence="5 6" id="KW-0472">Membrane</keyword>
<comment type="caution">
    <text evidence="7">The sequence shown here is derived from an EMBL/GenBank/DDBJ whole genome shotgun (WGS) entry which is preliminary data.</text>
</comment>
<dbReference type="InterPro" id="IPR002994">
    <property type="entry name" value="Surf1/Shy1"/>
</dbReference>
<comment type="similarity">
    <text evidence="2 6">Belongs to the SURF1 family.</text>
</comment>
<dbReference type="GO" id="GO:0005886">
    <property type="term" value="C:plasma membrane"/>
    <property type="evidence" value="ECO:0007669"/>
    <property type="project" value="UniProtKB-SubCell"/>
</dbReference>
<name>A0A1L9NTW5_9RHOB</name>
<keyword evidence="4 6" id="KW-1133">Transmembrane helix</keyword>
<evidence type="ECO:0000256" key="6">
    <source>
        <dbReference type="RuleBase" id="RU363076"/>
    </source>
</evidence>